<dbReference type="GeneID" id="109114853"/>
<dbReference type="STRING" id="4432.A0A1U8Q508"/>
<dbReference type="InParanoid" id="A0A1U8Q508"/>
<name>A0A1U8Q508_NELNU</name>
<dbReference type="InterPro" id="IPR043502">
    <property type="entry name" value="DNA/RNA_pol_sf"/>
</dbReference>
<dbReference type="PANTHER" id="PTHR11439">
    <property type="entry name" value="GAG-POL-RELATED RETROTRANSPOSON"/>
    <property type="match status" value="1"/>
</dbReference>
<dbReference type="Proteomes" id="UP000189703">
    <property type="component" value="Unplaced"/>
</dbReference>
<dbReference type="Pfam" id="PF25597">
    <property type="entry name" value="SH3_retrovirus"/>
    <property type="match status" value="1"/>
</dbReference>
<gene>
    <name evidence="3" type="primary">LOC109114853</name>
</gene>
<organism evidence="2 3">
    <name type="scientific">Nelumbo nucifera</name>
    <name type="common">Sacred lotus</name>
    <dbReference type="NCBI Taxonomy" id="4432"/>
    <lineage>
        <taxon>Eukaryota</taxon>
        <taxon>Viridiplantae</taxon>
        <taxon>Streptophyta</taxon>
        <taxon>Embryophyta</taxon>
        <taxon>Tracheophyta</taxon>
        <taxon>Spermatophyta</taxon>
        <taxon>Magnoliopsida</taxon>
        <taxon>Proteales</taxon>
        <taxon>Nelumbonaceae</taxon>
        <taxon>Nelumbo</taxon>
    </lineage>
</organism>
<dbReference type="CDD" id="cd09272">
    <property type="entry name" value="RNase_HI_RT_Ty1"/>
    <property type="match status" value="1"/>
</dbReference>
<reference evidence="3" key="1">
    <citation type="submission" date="2025-08" db="UniProtKB">
        <authorList>
            <consortium name="RefSeq"/>
        </authorList>
    </citation>
    <scope>IDENTIFICATION</scope>
</reference>
<dbReference type="RefSeq" id="XP_019053692.1">
    <property type="nucleotide sequence ID" value="XM_019198147.1"/>
</dbReference>
<accession>A0A1U8Q508</accession>
<keyword evidence="2" id="KW-1185">Reference proteome</keyword>
<sequence>MRVFGCLCYAHWSPRDNDKFGERSRKCVFVGYPYGKKGWHVYDVERGEYFVSRDVVFHENIFPYVTGSEANLGNKPGPAIAQVDAAVDDDVVHNHRGNKDRGSDAADTCDRGSLENNGIEVARGPEGIFLSQRKYALDIISECGLLGAKPTSVPIEQNHHLALANGVLMENPNQYRRLVGRLIYLTITRPELCYCVHILSQFMQSPRQEHWEAALRVVRYMKGYLGQCILFRSNSDLRLYAYCDSDWANCPLTRRSLTDYFVLLGQSPVSWKTRKQHTVSRSSAEAEYRSMAATSCELKWMKKLLPSFGVAHDEPARLYYDN</sequence>
<dbReference type="PANTHER" id="PTHR11439:SF462">
    <property type="match status" value="1"/>
</dbReference>
<dbReference type="SUPFAM" id="SSF56672">
    <property type="entry name" value="DNA/RNA polymerases"/>
    <property type="match status" value="1"/>
</dbReference>
<dbReference type="InterPro" id="IPR057670">
    <property type="entry name" value="SH3_retrovirus"/>
</dbReference>
<protein>
    <submittedName>
        <fullName evidence="3">Uncharacterized protein LOC109114853</fullName>
    </submittedName>
</protein>
<dbReference type="AlphaFoldDB" id="A0A1U8Q508"/>
<feature type="domain" description="Retroviral polymerase SH3-like" evidence="1">
    <location>
        <begin position="6"/>
        <end position="67"/>
    </location>
</feature>
<evidence type="ECO:0000313" key="2">
    <source>
        <dbReference type="Proteomes" id="UP000189703"/>
    </source>
</evidence>
<dbReference type="KEGG" id="nnu:109114853"/>
<dbReference type="OrthoDB" id="1688190at2759"/>
<evidence type="ECO:0000259" key="1">
    <source>
        <dbReference type="Pfam" id="PF25597"/>
    </source>
</evidence>
<evidence type="ECO:0000313" key="3">
    <source>
        <dbReference type="RefSeq" id="XP_019053692.1"/>
    </source>
</evidence>
<proteinExistence type="predicted"/>